<evidence type="ECO:0000259" key="7">
    <source>
        <dbReference type="PROSITE" id="PS50066"/>
    </source>
</evidence>
<dbReference type="OrthoDB" id="1898716at2759"/>
<dbReference type="AlphaFoldDB" id="A0A7J9LBE5"/>
<dbReference type="InterPro" id="IPR050142">
    <property type="entry name" value="MADS-box/MEF2_TF"/>
</dbReference>
<keyword evidence="5" id="KW-0539">Nucleus</keyword>
<evidence type="ECO:0000256" key="2">
    <source>
        <dbReference type="ARBA" id="ARBA00023015"/>
    </source>
</evidence>
<accession>A0A7J9LBE5</accession>
<dbReference type="GO" id="GO:0003677">
    <property type="term" value="F:DNA binding"/>
    <property type="evidence" value="ECO:0007669"/>
    <property type="project" value="UniProtKB-KW"/>
</dbReference>
<feature type="domain" description="MADS-box" evidence="7">
    <location>
        <begin position="8"/>
        <end position="48"/>
    </location>
</feature>
<proteinExistence type="predicted"/>
<keyword evidence="6" id="KW-1133">Transmembrane helix</keyword>
<evidence type="ECO:0000313" key="9">
    <source>
        <dbReference type="Proteomes" id="UP000593576"/>
    </source>
</evidence>
<evidence type="ECO:0000256" key="3">
    <source>
        <dbReference type="ARBA" id="ARBA00023125"/>
    </source>
</evidence>
<evidence type="ECO:0000256" key="1">
    <source>
        <dbReference type="ARBA" id="ARBA00004123"/>
    </source>
</evidence>
<name>A0A7J9LBE5_GOSSC</name>
<dbReference type="InterPro" id="IPR002100">
    <property type="entry name" value="TF_MADSbox"/>
</dbReference>
<keyword evidence="6" id="KW-0812">Transmembrane</keyword>
<dbReference type="PANTHER" id="PTHR48019">
    <property type="entry name" value="SERUM RESPONSE FACTOR HOMOLOG"/>
    <property type="match status" value="1"/>
</dbReference>
<keyword evidence="2" id="KW-0805">Transcription regulation</keyword>
<dbReference type="InterPro" id="IPR036879">
    <property type="entry name" value="TF_MADSbox_sf"/>
</dbReference>
<protein>
    <recommendedName>
        <fullName evidence="7">MADS-box domain-containing protein</fullName>
    </recommendedName>
</protein>
<dbReference type="Gene3D" id="3.40.1810.10">
    <property type="entry name" value="Transcription factor, MADS-box"/>
    <property type="match status" value="1"/>
</dbReference>
<feature type="transmembrane region" description="Helical" evidence="6">
    <location>
        <begin position="20"/>
        <end position="39"/>
    </location>
</feature>
<dbReference type="Pfam" id="PF00319">
    <property type="entry name" value="SRF-TF"/>
    <property type="match status" value="1"/>
</dbReference>
<evidence type="ECO:0000256" key="5">
    <source>
        <dbReference type="ARBA" id="ARBA00023242"/>
    </source>
</evidence>
<dbReference type="EMBL" id="JABFAF010000005">
    <property type="protein sequence ID" value="MBA0855739.1"/>
    <property type="molecule type" value="Genomic_DNA"/>
</dbReference>
<gene>
    <name evidence="8" type="ORF">Goshw_018255</name>
</gene>
<evidence type="ECO:0000256" key="4">
    <source>
        <dbReference type="ARBA" id="ARBA00023163"/>
    </source>
</evidence>
<sequence>MIPTDKPFSKRRNGLVKKAYELSIICNIEIALIIFSPSGRFRHFSSKKRIEDLLSRYINLLDQDRGCLGSSGKVAYGVIVRSEVQVLGCAMGMGFYIRDILHGVGIQLWRKYYTGGSATITVTGGLATYTITGSFAAILLWQLYCDATDGFVPIILLYLWLVAILFIAYSYPVYGS</sequence>
<dbReference type="GO" id="GO:0005634">
    <property type="term" value="C:nucleus"/>
    <property type="evidence" value="ECO:0007669"/>
    <property type="project" value="UniProtKB-SubCell"/>
</dbReference>
<feature type="transmembrane region" description="Helical" evidence="6">
    <location>
        <begin position="120"/>
        <end position="144"/>
    </location>
</feature>
<dbReference type="SMART" id="SM00432">
    <property type="entry name" value="MADS"/>
    <property type="match status" value="1"/>
</dbReference>
<evidence type="ECO:0000313" key="8">
    <source>
        <dbReference type="EMBL" id="MBA0855739.1"/>
    </source>
</evidence>
<dbReference type="GO" id="GO:0046983">
    <property type="term" value="F:protein dimerization activity"/>
    <property type="evidence" value="ECO:0007669"/>
    <property type="project" value="InterPro"/>
</dbReference>
<dbReference type="PROSITE" id="PS50066">
    <property type="entry name" value="MADS_BOX_2"/>
    <property type="match status" value="1"/>
</dbReference>
<dbReference type="PRINTS" id="PR00404">
    <property type="entry name" value="MADSDOMAIN"/>
</dbReference>
<comment type="caution">
    <text evidence="8">The sequence shown here is derived from an EMBL/GenBank/DDBJ whole genome shotgun (WGS) entry which is preliminary data.</text>
</comment>
<dbReference type="SUPFAM" id="SSF55455">
    <property type="entry name" value="SRF-like"/>
    <property type="match status" value="1"/>
</dbReference>
<keyword evidence="4" id="KW-0804">Transcription</keyword>
<reference evidence="8 9" key="1">
    <citation type="journal article" date="2019" name="Genome Biol. Evol.">
        <title>Insights into the evolution of the New World diploid cottons (Gossypium, subgenus Houzingenia) based on genome sequencing.</title>
        <authorList>
            <person name="Grover C.E."/>
            <person name="Arick M.A. 2nd"/>
            <person name="Thrash A."/>
            <person name="Conover J.L."/>
            <person name="Sanders W.S."/>
            <person name="Peterson D.G."/>
            <person name="Frelichowski J.E."/>
            <person name="Scheffler J.A."/>
            <person name="Scheffler B.E."/>
            <person name="Wendel J.F."/>
        </authorList>
    </citation>
    <scope>NUCLEOTIDE SEQUENCE [LARGE SCALE GENOMIC DNA]</scope>
    <source>
        <strain evidence="8">1</strain>
        <tissue evidence="8">Leaf</tissue>
    </source>
</reference>
<organism evidence="8 9">
    <name type="scientific">Gossypium schwendimanii</name>
    <name type="common">Cotton</name>
    <dbReference type="NCBI Taxonomy" id="34291"/>
    <lineage>
        <taxon>Eukaryota</taxon>
        <taxon>Viridiplantae</taxon>
        <taxon>Streptophyta</taxon>
        <taxon>Embryophyta</taxon>
        <taxon>Tracheophyta</taxon>
        <taxon>Spermatophyta</taxon>
        <taxon>Magnoliopsida</taxon>
        <taxon>eudicotyledons</taxon>
        <taxon>Gunneridae</taxon>
        <taxon>Pentapetalae</taxon>
        <taxon>rosids</taxon>
        <taxon>malvids</taxon>
        <taxon>Malvales</taxon>
        <taxon>Malvaceae</taxon>
        <taxon>Malvoideae</taxon>
        <taxon>Gossypium</taxon>
    </lineage>
</organism>
<keyword evidence="9" id="KW-1185">Reference proteome</keyword>
<feature type="transmembrane region" description="Helical" evidence="6">
    <location>
        <begin position="150"/>
        <end position="171"/>
    </location>
</feature>
<dbReference type="Proteomes" id="UP000593576">
    <property type="component" value="Unassembled WGS sequence"/>
</dbReference>
<keyword evidence="6" id="KW-0472">Membrane</keyword>
<evidence type="ECO:0000256" key="6">
    <source>
        <dbReference type="SAM" id="Phobius"/>
    </source>
</evidence>
<keyword evidence="3" id="KW-0238">DNA-binding</keyword>
<comment type="subcellular location">
    <subcellularLocation>
        <location evidence="1">Nucleus</location>
    </subcellularLocation>
</comment>